<dbReference type="PANTHER" id="PTHR48449">
    <property type="entry name" value="DUF1985 DOMAIN-CONTAINING PROTEIN"/>
    <property type="match status" value="1"/>
</dbReference>
<evidence type="ECO:0000313" key="2">
    <source>
        <dbReference type="EnsemblPlants" id="Bo06507s010.1"/>
    </source>
</evidence>
<dbReference type="PANTHER" id="PTHR48449:SF1">
    <property type="entry name" value="DUF1985 DOMAIN-CONTAINING PROTEIN"/>
    <property type="match status" value="1"/>
</dbReference>
<dbReference type="InterPro" id="IPR015410">
    <property type="entry name" value="DUF1985"/>
</dbReference>
<dbReference type="EnsemblPlants" id="Bo06507s010.1">
    <property type="protein sequence ID" value="Bo06507s010.1"/>
    <property type="gene ID" value="Bo06507s010"/>
</dbReference>
<evidence type="ECO:0000259" key="1">
    <source>
        <dbReference type="Pfam" id="PF09331"/>
    </source>
</evidence>
<dbReference type="OMA" id="EVIRQSC"/>
<keyword evidence="3" id="KW-1185">Reference proteome</keyword>
<reference evidence="2" key="2">
    <citation type="submission" date="2015-06" db="UniProtKB">
        <authorList>
            <consortium name="EnsemblPlants"/>
        </authorList>
    </citation>
    <scope>IDENTIFICATION</scope>
</reference>
<dbReference type="Proteomes" id="UP000032141">
    <property type="component" value="Unassembled WGS sequence"/>
</dbReference>
<dbReference type="AlphaFoldDB" id="A0A0D2ZXU0"/>
<protein>
    <recommendedName>
        <fullName evidence="1">DUF1985 domain-containing protein</fullName>
    </recommendedName>
</protein>
<proteinExistence type="predicted"/>
<organism evidence="2 3">
    <name type="scientific">Brassica oleracea var. oleracea</name>
    <dbReference type="NCBI Taxonomy" id="109376"/>
    <lineage>
        <taxon>Eukaryota</taxon>
        <taxon>Viridiplantae</taxon>
        <taxon>Streptophyta</taxon>
        <taxon>Embryophyta</taxon>
        <taxon>Tracheophyta</taxon>
        <taxon>Spermatophyta</taxon>
        <taxon>Magnoliopsida</taxon>
        <taxon>eudicotyledons</taxon>
        <taxon>Gunneridae</taxon>
        <taxon>Pentapetalae</taxon>
        <taxon>rosids</taxon>
        <taxon>malvids</taxon>
        <taxon>Brassicales</taxon>
        <taxon>Brassicaceae</taxon>
        <taxon>Brassiceae</taxon>
        <taxon>Brassica</taxon>
    </lineage>
</organism>
<evidence type="ECO:0000313" key="3">
    <source>
        <dbReference type="Proteomes" id="UP000032141"/>
    </source>
</evidence>
<dbReference type="Pfam" id="PF09331">
    <property type="entry name" value="DUF1985"/>
    <property type="match status" value="1"/>
</dbReference>
<reference evidence="2" key="1">
    <citation type="journal article" date="2014" name="Genome Biol.">
        <title>Transcriptome and methylome profiling reveals relics of genome dominance in the mesopolyploid Brassica oleracea.</title>
        <authorList>
            <person name="Parkin I.A."/>
            <person name="Koh C."/>
            <person name="Tang H."/>
            <person name="Robinson S.J."/>
            <person name="Kagale S."/>
            <person name="Clarke W.E."/>
            <person name="Town C.D."/>
            <person name="Nixon J."/>
            <person name="Krishnakumar V."/>
            <person name="Bidwell S.L."/>
            <person name="Denoeud F."/>
            <person name="Belcram H."/>
            <person name="Links M.G."/>
            <person name="Just J."/>
            <person name="Clarke C."/>
            <person name="Bender T."/>
            <person name="Huebert T."/>
            <person name="Mason A.S."/>
            <person name="Pires J.C."/>
            <person name="Barker G."/>
            <person name="Moore J."/>
            <person name="Walley P.G."/>
            <person name="Manoli S."/>
            <person name="Batley J."/>
            <person name="Edwards D."/>
            <person name="Nelson M.N."/>
            <person name="Wang X."/>
            <person name="Paterson A.H."/>
            <person name="King G."/>
            <person name="Bancroft I."/>
            <person name="Chalhoub B."/>
            <person name="Sharpe A.G."/>
        </authorList>
    </citation>
    <scope>NUCLEOTIDE SEQUENCE [LARGE SCALE GENOMIC DNA]</scope>
    <source>
        <strain evidence="2">cv. TO1000</strain>
    </source>
</reference>
<accession>A0A0D2ZXU0</accession>
<dbReference type="HOGENOM" id="CLU_017415_5_0_1"/>
<name>A0A0D2ZXU0_BRAOL</name>
<feature type="domain" description="DUF1985" evidence="1">
    <location>
        <begin position="74"/>
        <end position="116"/>
    </location>
</feature>
<sequence length="124" mass="14100">SRPDRNLPERLFATDRFPRKRLNIYSNPDILCLLRHVLRNSPELEVIRQSCFGGLFDLPARQCLVSCKLIHSLLSRQLVCDQQYTLWPVVGGHPFRFSIAEFHSVTGLPCGPLPEDYAPPSPST</sequence>
<dbReference type="Gramene" id="Bo06507s010.1">
    <property type="protein sequence ID" value="Bo06507s010.1"/>
    <property type="gene ID" value="Bo06507s010"/>
</dbReference>